<dbReference type="SUPFAM" id="SSF47616">
    <property type="entry name" value="GST C-terminal domain-like"/>
    <property type="match status" value="1"/>
</dbReference>
<dbReference type="InterPro" id="IPR036249">
    <property type="entry name" value="Thioredoxin-like_sf"/>
</dbReference>
<dbReference type="GO" id="GO:0004364">
    <property type="term" value="F:glutathione transferase activity"/>
    <property type="evidence" value="ECO:0007669"/>
    <property type="project" value="TreeGrafter"/>
</dbReference>
<sequence>MPASAKSPTKPAARKAAAKTSVATLTISSRNYSSWSLRGWLLAKFSGLDFTETMVSPDDADARRELLLLAPSIRVPCLVHDGARVWNTMAIAHYLDEACPDAGLFPVDRVARAHSRSICGEMNSGFANLRSSLPMNLKARLPGHKIWAGAQPDIDRIVEIWTECIAAYGGPFLFGEQRGAADAMYAPVVTRFLTYDVKLNRPCIEYTRTIMAMPEMAEWIAAARLEPDDIEELDMDF</sequence>
<organism evidence="2 3">
    <name type="scientific">Scleromatobacter humisilvae</name>
    <dbReference type="NCBI Taxonomy" id="2897159"/>
    <lineage>
        <taxon>Bacteria</taxon>
        <taxon>Pseudomonadati</taxon>
        <taxon>Pseudomonadota</taxon>
        <taxon>Betaproteobacteria</taxon>
        <taxon>Burkholderiales</taxon>
        <taxon>Sphaerotilaceae</taxon>
        <taxon>Scleromatobacter</taxon>
    </lineage>
</organism>
<evidence type="ECO:0000313" key="2">
    <source>
        <dbReference type="EMBL" id="MCK9689371.1"/>
    </source>
</evidence>
<evidence type="ECO:0000259" key="1">
    <source>
        <dbReference type="PROSITE" id="PS50404"/>
    </source>
</evidence>
<gene>
    <name evidence="2" type="ORF">LPC04_26940</name>
</gene>
<dbReference type="CDD" id="cd03043">
    <property type="entry name" value="GST_N_1"/>
    <property type="match status" value="1"/>
</dbReference>
<name>A0A9X2C2Z7_9BURK</name>
<dbReference type="CDD" id="cd03194">
    <property type="entry name" value="GST_C_3"/>
    <property type="match status" value="1"/>
</dbReference>
<dbReference type="GO" id="GO:0016034">
    <property type="term" value="F:maleylacetoacetate isomerase activity"/>
    <property type="evidence" value="ECO:0007669"/>
    <property type="project" value="TreeGrafter"/>
</dbReference>
<dbReference type="InterPro" id="IPR004045">
    <property type="entry name" value="Glutathione_S-Trfase_N"/>
</dbReference>
<dbReference type="InterPro" id="IPR036282">
    <property type="entry name" value="Glutathione-S-Trfase_C_sf"/>
</dbReference>
<dbReference type="RefSeq" id="WP_275685422.1">
    <property type="nucleotide sequence ID" value="NZ_JAJLJH010000014.1"/>
</dbReference>
<dbReference type="PROSITE" id="PS50404">
    <property type="entry name" value="GST_NTER"/>
    <property type="match status" value="1"/>
</dbReference>
<dbReference type="Gene3D" id="1.20.1050.10">
    <property type="match status" value="1"/>
</dbReference>
<accession>A0A9X2C2Z7</accession>
<dbReference type="PANTHER" id="PTHR42673">
    <property type="entry name" value="MALEYLACETOACETATE ISOMERASE"/>
    <property type="match status" value="1"/>
</dbReference>
<proteinExistence type="predicted"/>
<dbReference type="Gene3D" id="3.40.30.10">
    <property type="entry name" value="Glutaredoxin"/>
    <property type="match status" value="1"/>
</dbReference>
<dbReference type="AlphaFoldDB" id="A0A9X2C2Z7"/>
<dbReference type="Pfam" id="PF13410">
    <property type="entry name" value="GST_C_2"/>
    <property type="match status" value="1"/>
</dbReference>
<dbReference type="GO" id="GO:0006749">
    <property type="term" value="P:glutathione metabolic process"/>
    <property type="evidence" value="ECO:0007669"/>
    <property type="project" value="TreeGrafter"/>
</dbReference>
<dbReference type="SUPFAM" id="SSF52833">
    <property type="entry name" value="Thioredoxin-like"/>
    <property type="match status" value="1"/>
</dbReference>
<keyword evidence="3" id="KW-1185">Reference proteome</keyword>
<dbReference type="Proteomes" id="UP001139353">
    <property type="component" value="Unassembled WGS sequence"/>
</dbReference>
<comment type="caution">
    <text evidence="2">The sequence shown here is derived from an EMBL/GenBank/DDBJ whole genome shotgun (WGS) entry which is preliminary data.</text>
</comment>
<dbReference type="Pfam" id="PF13409">
    <property type="entry name" value="GST_N_2"/>
    <property type="match status" value="1"/>
</dbReference>
<evidence type="ECO:0000313" key="3">
    <source>
        <dbReference type="Proteomes" id="UP001139353"/>
    </source>
</evidence>
<reference evidence="2" key="1">
    <citation type="submission" date="2021-11" db="EMBL/GenBank/DDBJ databases">
        <title>BS-T2-15 a new species belonging to the Comamonadaceae family isolated from the soil of a French oak forest.</title>
        <authorList>
            <person name="Mieszkin S."/>
            <person name="Alain K."/>
        </authorList>
    </citation>
    <scope>NUCLEOTIDE SEQUENCE</scope>
    <source>
        <strain evidence="2">BS-T2-15</strain>
    </source>
</reference>
<dbReference type="EMBL" id="JAJLJH010000014">
    <property type="protein sequence ID" value="MCK9689371.1"/>
    <property type="molecule type" value="Genomic_DNA"/>
</dbReference>
<dbReference type="PANTHER" id="PTHR42673:SF4">
    <property type="entry name" value="MALEYLACETOACETATE ISOMERASE"/>
    <property type="match status" value="1"/>
</dbReference>
<dbReference type="GO" id="GO:0006559">
    <property type="term" value="P:L-phenylalanine catabolic process"/>
    <property type="evidence" value="ECO:0007669"/>
    <property type="project" value="TreeGrafter"/>
</dbReference>
<feature type="domain" description="GST N-terminal" evidence="1">
    <location>
        <begin position="23"/>
        <end position="103"/>
    </location>
</feature>
<protein>
    <submittedName>
        <fullName evidence="2">Glutathione S-transferase family protein</fullName>
    </submittedName>
</protein>